<dbReference type="KEGG" id="rmar:GBA65_05975"/>
<evidence type="ECO:0000313" key="2">
    <source>
        <dbReference type="EMBL" id="QIN80689.1"/>
    </source>
</evidence>
<dbReference type="Pfam" id="PF04343">
    <property type="entry name" value="DUF488"/>
    <property type="match status" value="1"/>
</dbReference>
<sequence length="193" mass="20634">MGAGGRGSVFTVGHSNHPAEKLVGLLEGYGIEVLVDARSRPYSRHAPHFNARALRGTLSGAGIAYLFLGGELGGRPAGDEFYDADGRVDYALLARSGPFLDGISRLEKELRARTLALLCSEEDPAGCHRRLLVGRALGERGIVVRHIRGDGSVLTEGEEHGAQPVLFTEAEVSPRKSIRSVSPKRRPPSSSGR</sequence>
<gene>
    <name evidence="2" type="ORF">GBA65_05975</name>
</gene>
<dbReference type="EMBL" id="CP045121">
    <property type="protein sequence ID" value="QIN80689.1"/>
    <property type="molecule type" value="Genomic_DNA"/>
</dbReference>
<proteinExistence type="predicted"/>
<dbReference type="InterPro" id="IPR014519">
    <property type="entry name" value="UCP024492"/>
</dbReference>
<keyword evidence="3" id="KW-1185">Reference proteome</keyword>
<organism evidence="2 3">
    <name type="scientific">Rubrobacter marinus</name>
    <dbReference type="NCBI Taxonomy" id="2653852"/>
    <lineage>
        <taxon>Bacteria</taxon>
        <taxon>Bacillati</taxon>
        <taxon>Actinomycetota</taxon>
        <taxon>Rubrobacteria</taxon>
        <taxon>Rubrobacterales</taxon>
        <taxon>Rubrobacteraceae</taxon>
        <taxon>Rubrobacter</taxon>
    </lineage>
</organism>
<dbReference type="PANTHER" id="PTHR39337:SF1">
    <property type="entry name" value="BLR5642 PROTEIN"/>
    <property type="match status" value="1"/>
</dbReference>
<feature type="compositionally biased region" description="Basic residues" evidence="1">
    <location>
        <begin position="176"/>
        <end position="187"/>
    </location>
</feature>
<dbReference type="PANTHER" id="PTHR39337">
    <property type="entry name" value="BLR5642 PROTEIN"/>
    <property type="match status" value="1"/>
</dbReference>
<dbReference type="AlphaFoldDB" id="A0A6G8Q2K9"/>
<reference evidence="2 3" key="1">
    <citation type="submission" date="2019-10" db="EMBL/GenBank/DDBJ databases">
        <title>Rubrobacter sp nov SCSIO 52915 isolated from a deep-sea sediment in the South China Sea.</title>
        <authorList>
            <person name="Chen R.W."/>
        </authorList>
    </citation>
    <scope>NUCLEOTIDE SEQUENCE [LARGE SCALE GENOMIC DNA]</scope>
    <source>
        <strain evidence="2 3">SCSIO 52915</strain>
    </source>
</reference>
<dbReference type="Proteomes" id="UP000502706">
    <property type="component" value="Chromosome"/>
</dbReference>
<evidence type="ECO:0000256" key="1">
    <source>
        <dbReference type="SAM" id="MobiDB-lite"/>
    </source>
</evidence>
<feature type="region of interest" description="Disordered" evidence="1">
    <location>
        <begin position="158"/>
        <end position="193"/>
    </location>
</feature>
<protein>
    <submittedName>
        <fullName evidence="2">DUF488 family protein</fullName>
    </submittedName>
</protein>
<dbReference type="PIRSF" id="PIRSF024492">
    <property type="entry name" value="UCP024492"/>
    <property type="match status" value="1"/>
</dbReference>
<accession>A0A6G8Q2K9</accession>
<evidence type="ECO:0000313" key="3">
    <source>
        <dbReference type="Proteomes" id="UP000502706"/>
    </source>
</evidence>
<dbReference type="InterPro" id="IPR007438">
    <property type="entry name" value="DUF488"/>
</dbReference>
<name>A0A6G8Q2K9_9ACTN</name>